<comment type="caution">
    <text evidence="2">The sequence shown here is derived from an EMBL/GenBank/DDBJ whole genome shotgun (WGS) entry which is preliminary data.</text>
</comment>
<keyword evidence="3" id="KW-1185">Reference proteome</keyword>
<dbReference type="OrthoDB" id="9775557at2"/>
<dbReference type="PANTHER" id="PTHR43689:SF8">
    <property type="entry name" value="ALPHA_BETA-HYDROLASES SUPERFAMILY PROTEIN"/>
    <property type="match status" value="1"/>
</dbReference>
<feature type="domain" description="AB hydrolase-1" evidence="1">
    <location>
        <begin position="4"/>
        <end position="199"/>
    </location>
</feature>
<gene>
    <name evidence="2" type="ORF">OSO01_15060</name>
</gene>
<dbReference type="Gene3D" id="3.40.50.1820">
    <property type="entry name" value="alpha/beta hydrolase"/>
    <property type="match status" value="1"/>
</dbReference>
<evidence type="ECO:0000259" key="1">
    <source>
        <dbReference type="Pfam" id="PF12697"/>
    </source>
</evidence>
<sequence length="213" mass="23847">MAYIFVHGLGQNASSWQKTIEYIDMDTQQVVSPDLFSLLEGSKVDYHNLYHHFFDYCESFNGPVQLCGLSLGAILSLNYAINRPEKVNSLILVAAQYTMPRFLLSVQNGIFQILPNSMFQKMGLPKKDVIQLTSSMKKLDFSRQLSDISCPTLILCGEKDKPNRKAAEQLSSLINGAKLEIIKQAGHEANVDNPEGLAEIIKIFWNQTASSPF</sequence>
<dbReference type="Proteomes" id="UP000321558">
    <property type="component" value="Unassembled WGS sequence"/>
</dbReference>
<dbReference type="STRING" id="582851.GCA_900162665_03230"/>
<accession>A0A511ZH45</accession>
<dbReference type="PANTHER" id="PTHR43689">
    <property type="entry name" value="HYDROLASE"/>
    <property type="match status" value="1"/>
</dbReference>
<name>A0A511ZH45_9BACI</name>
<dbReference type="SUPFAM" id="SSF53474">
    <property type="entry name" value="alpha/beta-Hydrolases"/>
    <property type="match status" value="1"/>
</dbReference>
<proteinExistence type="predicted"/>
<dbReference type="GO" id="GO:0016787">
    <property type="term" value="F:hydrolase activity"/>
    <property type="evidence" value="ECO:0007669"/>
    <property type="project" value="UniProtKB-KW"/>
</dbReference>
<dbReference type="AlphaFoldDB" id="A0A511ZH45"/>
<evidence type="ECO:0000313" key="2">
    <source>
        <dbReference type="EMBL" id="GEN86767.1"/>
    </source>
</evidence>
<dbReference type="EMBL" id="BJYM01000005">
    <property type="protein sequence ID" value="GEN86767.1"/>
    <property type="molecule type" value="Genomic_DNA"/>
</dbReference>
<reference evidence="2 3" key="1">
    <citation type="submission" date="2019-07" db="EMBL/GenBank/DDBJ databases">
        <title>Whole genome shotgun sequence of Oceanobacillus sojae NBRC 105379.</title>
        <authorList>
            <person name="Hosoyama A."/>
            <person name="Uohara A."/>
            <person name="Ohji S."/>
            <person name="Ichikawa N."/>
        </authorList>
    </citation>
    <scope>NUCLEOTIDE SEQUENCE [LARGE SCALE GENOMIC DNA]</scope>
    <source>
        <strain evidence="2 3">NBRC 105379</strain>
    </source>
</reference>
<keyword evidence="2" id="KW-0378">Hydrolase</keyword>
<dbReference type="InterPro" id="IPR029058">
    <property type="entry name" value="AB_hydrolase_fold"/>
</dbReference>
<dbReference type="InterPro" id="IPR000073">
    <property type="entry name" value="AB_hydrolase_1"/>
</dbReference>
<dbReference type="Pfam" id="PF12697">
    <property type="entry name" value="Abhydrolase_6"/>
    <property type="match status" value="1"/>
</dbReference>
<dbReference type="RefSeq" id="WP_147209798.1">
    <property type="nucleotide sequence ID" value="NZ_BJYM01000005.1"/>
</dbReference>
<evidence type="ECO:0000313" key="3">
    <source>
        <dbReference type="Proteomes" id="UP000321558"/>
    </source>
</evidence>
<protein>
    <submittedName>
        <fullName evidence="2">Acyl-CoA thioester hydrolase</fullName>
    </submittedName>
</protein>
<organism evidence="2 3">
    <name type="scientific">Oceanobacillus sojae</name>
    <dbReference type="NCBI Taxonomy" id="582851"/>
    <lineage>
        <taxon>Bacteria</taxon>
        <taxon>Bacillati</taxon>
        <taxon>Bacillota</taxon>
        <taxon>Bacilli</taxon>
        <taxon>Bacillales</taxon>
        <taxon>Bacillaceae</taxon>
        <taxon>Oceanobacillus</taxon>
    </lineage>
</organism>